<keyword evidence="3" id="KW-1185">Reference proteome</keyword>
<dbReference type="PANTHER" id="PTHR12975">
    <property type="entry name" value="TRANSPORT PROTEIN TRAPP"/>
    <property type="match status" value="1"/>
</dbReference>
<dbReference type="Gramene" id="KVH90542">
    <property type="protein sequence ID" value="KVH90542"/>
    <property type="gene ID" value="Ccrd_007408"/>
</dbReference>
<dbReference type="STRING" id="59895.A0A103XH17"/>
<evidence type="ECO:0000313" key="2">
    <source>
        <dbReference type="EMBL" id="KVH90542.1"/>
    </source>
</evidence>
<dbReference type="OMA" id="PCSPFMW"/>
<reference evidence="2 3" key="1">
    <citation type="journal article" date="2016" name="Sci. Rep.">
        <title>The genome sequence of the outbreeding globe artichoke constructed de novo incorporating a phase-aware low-pass sequencing strategy of F1 progeny.</title>
        <authorList>
            <person name="Scaglione D."/>
            <person name="Reyes-Chin-Wo S."/>
            <person name="Acquadro A."/>
            <person name="Froenicke L."/>
            <person name="Portis E."/>
            <person name="Beitel C."/>
            <person name="Tirone M."/>
            <person name="Mauro R."/>
            <person name="Lo Monaco A."/>
            <person name="Mauromicale G."/>
            <person name="Faccioli P."/>
            <person name="Cattivelli L."/>
            <person name="Rieseberg L."/>
            <person name="Michelmore R."/>
            <person name="Lanteri S."/>
        </authorList>
    </citation>
    <scope>NUCLEOTIDE SEQUENCE [LARGE SCALE GENOMIC DNA]</scope>
    <source>
        <strain evidence="2">2C</strain>
    </source>
</reference>
<organism evidence="2 3">
    <name type="scientific">Cynara cardunculus var. scolymus</name>
    <name type="common">Globe artichoke</name>
    <name type="synonym">Cynara scolymus</name>
    <dbReference type="NCBI Taxonomy" id="59895"/>
    <lineage>
        <taxon>Eukaryota</taxon>
        <taxon>Viridiplantae</taxon>
        <taxon>Streptophyta</taxon>
        <taxon>Embryophyta</taxon>
        <taxon>Tracheophyta</taxon>
        <taxon>Spermatophyta</taxon>
        <taxon>Magnoliopsida</taxon>
        <taxon>eudicotyledons</taxon>
        <taxon>Gunneridae</taxon>
        <taxon>Pentapetalae</taxon>
        <taxon>asterids</taxon>
        <taxon>campanulids</taxon>
        <taxon>Asterales</taxon>
        <taxon>Asteraceae</taxon>
        <taxon>Carduoideae</taxon>
        <taxon>Cardueae</taxon>
        <taxon>Carduinae</taxon>
        <taxon>Cynara</taxon>
    </lineage>
</organism>
<evidence type="ECO:0000313" key="3">
    <source>
        <dbReference type="Proteomes" id="UP000243975"/>
    </source>
</evidence>
<dbReference type="GO" id="GO:1990072">
    <property type="term" value="C:TRAPPIII protein complex"/>
    <property type="evidence" value="ECO:0007669"/>
    <property type="project" value="TreeGrafter"/>
</dbReference>
<sequence length="169" mass="18619">MNVSTKRPIWWLLDGPRIVHYNFSDSFCETKLKMTLHNSSGFVASVRVNTFDSPPGSAPSGSKLGWHDMSSPPIDIRVPAPDISGSSTGKAVSLESVPPFIWSGSSTTRVKLEPNSTTEISLLVTTFAPGTYDLSNYTLHWNLEESSNGREREGTCQGHPFYLTILQKE</sequence>
<dbReference type="PANTHER" id="PTHR12975:SF6">
    <property type="entry name" value="TRAFFICKING PROTEIN PARTICLE COMPLEX SUBUNIT 8"/>
    <property type="match status" value="1"/>
</dbReference>
<dbReference type="InterPro" id="IPR024420">
    <property type="entry name" value="TRAPP_III_complex_Trs85"/>
</dbReference>
<protein>
    <submittedName>
        <fullName evidence="2">TRAPP III complex, Trs85</fullName>
    </submittedName>
</protein>
<accession>A0A103XH17</accession>
<evidence type="ECO:0000259" key="1">
    <source>
        <dbReference type="Pfam" id="PF24542"/>
    </source>
</evidence>
<dbReference type="InterPro" id="IPR057651">
    <property type="entry name" value="Ig_TPPC8_C"/>
</dbReference>
<name>A0A103XH17_CYNCS</name>
<comment type="caution">
    <text evidence="2">The sequence shown here is derived from an EMBL/GenBank/DDBJ whole genome shotgun (WGS) entry which is preliminary data.</text>
</comment>
<dbReference type="EMBL" id="LEKV01005099">
    <property type="protein sequence ID" value="KVH90542.1"/>
    <property type="molecule type" value="Genomic_DNA"/>
</dbReference>
<dbReference type="Pfam" id="PF24542">
    <property type="entry name" value="Ig_TPPC8_C"/>
    <property type="match status" value="1"/>
</dbReference>
<feature type="domain" description="TPPC8 C-terminal Ig-like" evidence="1">
    <location>
        <begin position="16"/>
        <end position="138"/>
    </location>
</feature>
<dbReference type="Proteomes" id="UP000243975">
    <property type="component" value="Unassembled WGS sequence"/>
</dbReference>
<dbReference type="AlphaFoldDB" id="A0A103XH17"/>
<gene>
    <name evidence="2" type="ORF">Ccrd_007408</name>
</gene>
<proteinExistence type="predicted"/>